<dbReference type="GeneID" id="90003172"/>
<evidence type="ECO:0000313" key="3">
    <source>
        <dbReference type="EMBL" id="KAK5938134.1"/>
    </source>
</evidence>
<dbReference type="EMBL" id="JAVHJV010000014">
    <property type="protein sequence ID" value="KAK5938134.1"/>
    <property type="molecule type" value="Genomic_DNA"/>
</dbReference>
<dbReference type="PROSITE" id="PS51821">
    <property type="entry name" value="VELVET"/>
    <property type="match status" value="1"/>
</dbReference>
<dbReference type="InterPro" id="IPR037525">
    <property type="entry name" value="Velvet_dom"/>
</dbReference>
<protein>
    <recommendedName>
        <fullName evidence="2">Velvet domain-containing protein</fullName>
    </recommendedName>
</protein>
<comment type="caution">
    <text evidence="3">The sequence shown here is derived from an EMBL/GenBank/DDBJ whole genome shotgun (WGS) entry which is preliminary data.</text>
</comment>
<sequence length="213" mass="23461">MESQVKKRKDKSKPRKAQRRQSARLAALKHDLSQAQESSTVVTSVEEPEPQSELTMRFATPLPRQFVAGRTVPIPVVVLFGRQLEALPDTRDIWIFASLVNEDFEALSQEDLLRGQRADNIHPLSEGDEVKGGSFGYASFTNLVISAQGRYRFRMTAVEMRSTDNGGEPVLGGRILPAVTSDAFDVVDATRSAASDGQHDVALLRLRELGLVA</sequence>
<dbReference type="Proteomes" id="UP001334248">
    <property type="component" value="Unassembled WGS sequence"/>
</dbReference>
<accession>A0ABR0RD64</accession>
<reference evidence="3 4" key="1">
    <citation type="journal article" date="2023" name="Res Sq">
        <title>Genomic and morphological characterization of Knufia obscura isolated from the Mars 2020 spacecraft assembly facility.</title>
        <authorList>
            <person name="Chander A.M."/>
            <person name="Teixeira M.M."/>
            <person name="Singh N.K."/>
            <person name="Williams M.P."/>
            <person name="Parker C.W."/>
            <person name="Leo P."/>
            <person name="Stajich J.E."/>
            <person name="Torok T."/>
            <person name="Tighe S."/>
            <person name="Mason C.E."/>
            <person name="Venkateswaran K."/>
        </authorList>
    </citation>
    <scope>NUCLEOTIDE SEQUENCE [LARGE SCALE GENOMIC DNA]</scope>
    <source>
        <strain evidence="3 4">CCFEE 5817</strain>
    </source>
</reference>
<evidence type="ECO:0000256" key="1">
    <source>
        <dbReference type="SAM" id="MobiDB-lite"/>
    </source>
</evidence>
<dbReference type="RefSeq" id="XP_064726224.1">
    <property type="nucleotide sequence ID" value="XM_064878116.1"/>
</dbReference>
<feature type="domain" description="Velvet" evidence="2">
    <location>
        <begin position="11"/>
        <end position="213"/>
    </location>
</feature>
<feature type="region of interest" description="Disordered" evidence="1">
    <location>
        <begin position="1"/>
        <end position="53"/>
    </location>
</feature>
<dbReference type="InterPro" id="IPR038491">
    <property type="entry name" value="Velvet_dom_sf"/>
</dbReference>
<name>A0ABR0RD64_9EURO</name>
<evidence type="ECO:0000313" key="4">
    <source>
        <dbReference type="Proteomes" id="UP001334248"/>
    </source>
</evidence>
<organism evidence="3 4">
    <name type="scientific">Knufia obscura</name>
    <dbReference type="NCBI Taxonomy" id="1635080"/>
    <lineage>
        <taxon>Eukaryota</taxon>
        <taxon>Fungi</taxon>
        <taxon>Dikarya</taxon>
        <taxon>Ascomycota</taxon>
        <taxon>Pezizomycotina</taxon>
        <taxon>Eurotiomycetes</taxon>
        <taxon>Chaetothyriomycetidae</taxon>
        <taxon>Chaetothyriales</taxon>
        <taxon>Trichomeriaceae</taxon>
        <taxon>Knufia</taxon>
    </lineage>
</organism>
<evidence type="ECO:0000259" key="2">
    <source>
        <dbReference type="PROSITE" id="PS51821"/>
    </source>
</evidence>
<feature type="compositionally biased region" description="Polar residues" evidence="1">
    <location>
        <begin position="33"/>
        <end position="43"/>
    </location>
</feature>
<gene>
    <name evidence="3" type="ORF">PMZ80_009723</name>
</gene>
<feature type="compositionally biased region" description="Basic residues" evidence="1">
    <location>
        <begin position="1"/>
        <end position="22"/>
    </location>
</feature>
<dbReference type="Gene3D" id="2.60.40.3960">
    <property type="entry name" value="Velvet domain"/>
    <property type="match status" value="1"/>
</dbReference>
<proteinExistence type="predicted"/>
<keyword evidence="4" id="KW-1185">Reference proteome</keyword>